<accession>A0A8J6BMR2</accession>
<comment type="caution">
    <text evidence="2">The sequence shown here is derived from an EMBL/GenBank/DDBJ whole genome shotgun (WGS) entry which is preliminary data.</text>
</comment>
<feature type="region of interest" description="Disordered" evidence="1">
    <location>
        <begin position="40"/>
        <end position="120"/>
    </location>
</feature>
<name>A0A8J6BMR2_ZIZPA</name>
<reference evidence="2" key="2">
    <citation type="submission" date="2021-02" db="EMBL/GenBank/DDBJ databases">
        <authorList>
            <person name="Kimball J.A."/>
            <person name="Haas M.W."/>
            <person name="Macchietto M."/>
            <person name="Kono T."/>
            <person name="Duquette J."/>
            <person name="Shao M."/>
        </authorList>
    </citation>
    <scope>NUCLEOTIDE SEQUENCE</scope>
    <source>
        <tissue evidence="2">Fresh leaf tissue</tissue>
    </source>
</reference>
<dbReference type="EMBL" id="JAAALK010000082">
    <property type="protein sequence ID" value="KAG8087595.1"/>
    <property type="molecule type" value="Genomic_DNA"/>
</dbReference>
<proteinExistence type="predicted"/>
<dbReference type="AlphaFoldDB" id="A0A8J6BMR2"/>
<feature type="compositionally biased region" description="Basic and acidic residues" evidence="1">
    <location>
        <begin position="74"/>
        <end position="111"/>
    </location>
</feature>
<organism evidence="2 3">
    <name type="scientific">Zizania palustris</name>
    <name type="common">Northern wild rice</name>
    <dbReference type="NCBI Taxonomy" id="103762"/>
    <lineage>
        <taxon>Eukaryota</taxon>
        <taxon>Viridiplantae</taxon>
        <taxon>Streptophyta</taxon>
        <taxon>Embryophyta</taxon>
        <taxon>Tracheophyta</taxon>
        <taxon>Spermatophyta</taxon>
        <taxon>Magnoliopsida</taxon>
        <taxon>Liliopsida</taxon>
        <taxon>Poales</taxon>
        <taxon>Poaceae</taxon>
        <taxon>BOP clade</taxon>
        <taxon>Oryzoideae</taxon>
        <taxon>Oryzeae</taxon>
        <taxon>Zizaniinae</taxon>
        <taxon>Zizania</taxon>
    </lineage>
</organism>
<evidence type="ECO:0000313" key="3">
    <source>
        <dbReference type="Proteomes" id="UP000729402"/>
    </source>
</evidence>
<evidence type="ECO:0000256" key="1">
    <source>
        <dbReference type="SAM" id="MobiDB-lite"/>
    </source>
</evidence>
<keyword evidence="3" id="KW-1185">Reference proteome</keyword>
<evidence type="ECO:0000313" key="2">
    <source>
        <dbReference type="EMBL" id="KAG8087595.1"/>
    </source>
</evidence>
<protein>
    <submittedName>
        <fullName evidence="2">Uncharacterized protein</fullName>
    </submittedName>
</protein>
<dbReference type="Proteomes" id="UP000729402">
    <property type="component" value="Unassembled WGS sequence"/>
</dbReference>
<reference evidence="2" key="1">
    <citation type="journal article" date="2021" name="bioRxiv">
        <title>Whole Genome Assembly and Annotation of Northern Wild Rice, Zizania palustris L., Supports a Whole Genome Duplication in the Zizania Genus.</title>
        <authorList>
            <person name="Haas M."/>
            <person name="Kono T."/>
            <person name="Macchietto M."/>
            <person name="Millas R."/>
            <person name="McGilp L."/>
            <person name="Shao M."/>
            <person name="Duquette J."/>
            <person name="Hirsch C.N."/>
            <person name="Kimball J."/>
        </authorList>
    </citation>
    <scope>NUCLEOTIDE SEQUENCE</scope>
    <source>
        <tissue evidence="2">Fresh leaf tissue</tissue>
    </source>
</reference>
<feature type="compositionally biased region" description="Basic and acidic residues" evidence="1">
    <location>
        <begin position="48"/>
        <end position="64"/>
    </location>
</feature>
<gene>
    <name evidence="2" type="ORF">GUJ93_ZPchr0010g7882</name>
</gene>
<sequence length="227" mass="24898">MHEASQAGAVVGRAMAVHGVRAPAMAAYQPAVGYNIRWIPEGPKNTPHKPDRIKVGLIKDKGVKAAETAGKSAPRVEDKDQPDDKQENKKETGKDTKGDKEVGQDFSSKEYSDDEEKVDIPKGFEELSDCAEEVISGDECRNKLKADRKGKSVVDKDILNPLVSANTSLLLAIEWVMGNPDESLKMVNFTENTAEPMNQKMPLQEFPRGKCITSAVPPEGLKEFHII</sequence>